<dbReference type="OMA" id="ETHEIMI"/>
<dbReference type="Proteomes" id="UP000035682">
    <property type="component" value="Unplaced"/>
</dbReference>
<keyword evidence="1" id="KW-0106">Calcium</keyword>
<dbReference type="RefSeq" id="XP_024499575.1">
    <property type="nucleotide sequence ID" value="XM_024644007.1"/>
</dbReference>
<dbReference type="InterPro" id="IPR002048">
    <property type="entry name" value="EF_hand_dom"/>
</dbReference>
<accession>A0A090KSI2</accession>
<dbReference type="InterPro" id="IPR018247">
    <property type="entry name" value="EF_Hand_1_Ca_BS"/>
</dbReference>
<dbReference type="GeneID" id="36385176"/>
<dbReference type="OrthoDB" id="9974725at2759"/>
<keyword evidence="4" id="KW-1185">Reference proteome</keyword>
<feature type="domain" description="EF-hand" evidence="2">
    <location>
        <begin position="120"/>
        <end position="147"/>
    </location>
</feature>
<evidence type="ECO:0000313" key="3">
    <source>
        <dbReference type="EMBL" id="CEF60366.1"/>
    </source>
</evidence>
<dbReference type="InterPro" id="IPR011992">
    <property type="entry name" value="EF-hand-dom_pair"/>
</dbReference>
<dbReference type="AlphaFoldDB" id="A0A090KSI2"/>
<dbReference type="PROSITE" id="PS00018">
    <property type="entry name" value="EF_HAND_1"/>
    <property type="match status" value="3"/>
</dbReference>
<protein>
    <submittedName>
        <fullName evidence="3 5">Calcium-binding protein</fullName>
    </submittedName>
</protein>
<dbReference type="GO" id="GO:0005509">
    <property type="term" value="F:calcium ion binding"/>
    <property type="evidence" value="ECO:0007669"/>
    <property type="project" value="InterPro"/>
</dbReference>
<dbReference type="PROSITE" id="PS50222">
    <property type="entry name" value="EF_HAND_2"/>
    <property type="match status" value="1"/>
</dbReference>
<dbReference type="EMBL" id="LN609398">
    <property type="protein sequence ID" value="CEF60366.1"/>
    <property type="molecule type" value="Genomic_DNA"/>
</dbReference>
<evidence type="ECO:0000313" key="6">
    <source>
        <dbReference type="WormBase" id="SRAE_X000210400"/>
    </source>
</evidence>
<organism evidence="3">
    <name type="scientific">Strongyloides ratti</name>
    <name type="common">Parasitic roundworm</name>
    <dbReference type="NCBI Taxonomy" id="34506"/>
    <lineage>
        <taxon>Eukaryota</taxon>
        <taxon>Metazoa</taxon>
        <taxon>Ecdysozoa</taxon>
        <taxon>Nematoda</taxon>
        <taxon>Chromadorea</taxon>
        <taxon>Rhabditida</taxon>
        <taxon>Tylenchina</taxon>
        <taxon>Panagrolaimomorpha</taxon>
        <taxon>Strongyloidoidea</taxon>
        <taxon>Strongyloididae</taxon>
        <taxon>Strongyloides</taxon>
    </lineage>
</organism>
<reference evidence="3" key="1">
    <citation type="submission" date="2014-09" db="EMBL/GenBank/DDBJ databases">
        <authorList>
            <person name="Aslett A.Martin."/>
        </authorList>
    </citation>
    <scope>NUCLEOTIDE SEQUENCE</scope>
    <source>
        <strain evidence="3">ED321 Heterogonic</strain>
    </source>
</reference>
<dbReference type="WBParaSite" id="SRAE_X000210400.1">
    <property type="protein sequence ID" value="SRAE_X000210400.1"/>
    <property type="gene ID" value="WBGene00267682"/>
</dbReference>
<evidence type="ECO:0000256" key="1">
    <source>
        <dbReference type="ARBA" id="ARBA00022837"/>
    </source>
</evidence>
<name>A0A090KSI2_STRRB</name>
<dbReference type="CTD" id="36385176"/>
<evidence type="ECO:0000313" key="4">
    <source>
        <dbReference type="Proteomes" id="UP000035682"/>
    </source>
</evidence>
<dbReference type="Gene3D" id="1.10.238.10">
    <property type="entry name" value="EF-hand"/>
    <property type="match status" value="1"/>
</dbReference>
<gene>
    <name evidence="3 5 6" type="ORF">SRAE_X000210400</name>
</gene>
<dbReference type="SUPFAM" id="SSF47473">
    <property type="entry name" value="EF-hand"/>
    <property type="match status" value="1"/>
</dbReference>
<evidence type="ECO:0000313" key="5">
    <source>
        <dbReference type="WBParaSite" id="SRAE_X000210400.1"/>
    </source>
</evidence>
<proteinExistence type="predicted"/>
<reference evidence="5" key="3">
    <citation type="submission" date="2020-12" db="UniProtKB">
        <authorList>
            <consortium name="WormBaseParasite"/>
        </authorList>
    </citation>
    <scope>IDENTIFICATION</scope>
</reference>
<sequence length="201" mass="23716">MVSEEVLELKKKFPDVDEFLLEKWERIFTLFFDRNHSHSVDHNDFYLVIRQIRDIYGAESVQMEYARNTMEALFTGLCEIADKNNDKLVSIDEWITLLRNAYKKSNEPLPKWFDNYQHFMFKLFDVSADGVLDLAEYTDGMCAYGFKYQDCHKAFEAFAKNEKGEALHTIDPARWKKYFTQLFFSTDKSVLGNHLFGLQIA</sequence>
<reference evidence="4" key="2">
    <citation type="submission" date="2014-09" db="EMBL/GenBank/DDBJ databases">
        <authorList>
            <person name="Martin A.A."/>
        </authorList>
    </citation>
    <scope>NUCLEOTIDE SEQUENCE</scope>
    <source>
        <strain evidence="4">ED321</strain>
    </source>
</reference>
<dbReference type="WormBase" id="SRAE_X000210400">
    <property type="protein sequence ID" value="SRP10697"/>
    <property type="gene ID" value="WBGene00267682"/>
</dbReference>
<evidence type="ECO:0000259" key="2">
    <source>
        <dbReference type="PROSITE" id="PS50222"/>
    </source>
</evidence>